<gene>
    <name evidence="6" type="ORF">NFG58_05470</name>
</gene>
<dbReference type="GO" id="GO:0046872">
    <property type="term" value="F:metal ion binding"/>
    <property type="evidence" value="ECO:0007669"/>
    <property type="project" value="UniProtKB-KW"/>
</dbReference>
<feature type="domain" description="CENP-V/GFA" evidence="5">
    <location>
        <begin position="11"/>
        <end position="124"/>
    </location>
</feature>
<sequence>MNATADQAMRLSGTCLCGAVTLKVALEQQSVGACHCQMCRTWGGGPLLALESVSQLTLEGEEAVTFYSSSDWAERAFCRHCGTHLFYRLKNGEHTSVPVGLIDSGEAWRFDLQIFIDEKPHWYHFGNDTRNLTGQELFEAFSKDS</sequence>
<dbReference type="InterPro" id="IPR006913">
    <property type="entry name" value="CENP-V/GFA"/>
</dbReference>
<dbReference type="GO" id="GO:0016846">
    <property type="term" value="F:carbon-sulfur lyase activity"/>
    <property type="evidence" value="ECO:0007669"/>
    <property type="project" value="InterPro"/>
</dbReference>
<dbReference type="SUPFAM" id="SSF51316">
    <property type="entry name" value="Mss4-like"/>
    <property type="match status" value="1"/>
</dbReference>
<evidence type="ECO:0000256" key="3">
    <source>
        <dbReference type="ARBA" id="ARBA00022833"/>
    </source>
</evidence>
<name>A0AAU7KLC1_9GAMM</name>
<evidence type="ECO:0000256" key="1">
    <source>
        <dbReference type="ARBA" id="ARBA00005495"/>
    </source>
</evidence>
<dbReference type="EMBL" id="CP098827">
    <property type="protein sequence ID" value="XBO72160.1"/>
    <property type="molecule type" value="Genomic_DNA"/>
</dbReference>
<accession>A0AAU7KLC1</accession>
<dbReference type="PROSITE" id="PS51891">
    <property type="entry name" value="CENP_V_GFA"/>
    <property type="match status" value="1"/>
</dbReference>
<dbReference type="RefSeq" id="WP_108450220.1">
    <property type="nucleotide sequence ID" value="NZ_CP098827.1"/>
</dbReference>
<dbReference type="Pfam" id="PF04828">
    <property type="entry name" value="GFA"/>
    <property type="match status" value="1"/>
</dbReference>
<keyword evidence="2" id="KW-0479">Metal-binding</keyword>
<comment type="similarity">
    <text evidence="1">Belongs to the Gfa family.</text>
</comment>
<dbReference type="AlphaFoldDB" id="A0AAU7KLC1"/>
<organism evidence="6">
    <name type="scientific">Halomonas sp. RT37</name>
    <dbReference type="NCBI Taxonomy" id="2950872"/>
    <lineage>
        <taxon>Bacteria</taxon>
        <taxon>Pseudomonadati</taxon>
        <taxon>Pseudomonadota</taxon>
        <taxon>Gammaproteobacteria</taxon>
        <taxon>Oceanospirillales</taxon>
        <taxon>Halomonadaceae</taxon>
        <taxon>Halomonas</taxon>
    </lineage>
</organism>
<evidence type="ECO:0000256" key="4">
    <source>
        <dbReference type="ARBA" id="ARBA00023239"/>
    </source>
</evidence>
<evidence type="ECO:0000256" key="2">
    <source>
        <dbReference type="ARBA" id="ARBA00022723"/>
    </source>
</evidence>
<proteinExistence type="inferred from homology"/>
<reference evidence="6" key="1">
    <citation type="submission" date="2022-06" db="EMBL/GenBank/DDBJ databases">
        <title>A novel DMS-producing enzyme.</title>
        <authorList>
            <person name="Zhang Y."/>
        </authorList>
    </citation>
    <scope>NUCLEOTIDE SEQUENCE</scope>
    <source>
        <strain evidence="6">RT37</strain>
    </source>
</reference>
<dbReference type="PANTHER" id="PTHR33337">
    <property type="entry name" value="GFA DOMAIN-CONTAINING PROTEIN"/>
    <property type="match status" value="1"/>
</dbReference>
<keyword evidence="4" id="KW-0456">Lyase</keyword>
<dbReference type="InterPro" id="IPR011057">
    <property type="entry name" value="Mss4-like_sf"/>
</dbReference>
<dbReference type="Gene3D" id="3.90.1590.10">
    <property type="entry name" value="glutathione-dependent formaldehyde- activating enzyme (gfa)"/>
    <property type="match status" value="1"/>
</dbReference>
<evidence type="ECO:0000313" key="6">
    <source>
        <dbReference type="EMBL" id="XBO72160.1"/>
    </source>
</evidence>
<dbReference type="PANTHER" id="PTHR33337:SF40">
    <property type="entry name" value="CENP-V_GFA DOMAIN-CONTAINING PROTEIN-RELATED"/>
    <property type="match status" value="1"/>
</dbReference>
<protein>
    <submittedName>
        <fullName evidence="6">GFA family protein</fullName>
    </submittedName>
</protein>
<keyword evidence="3" id="KW-0862">Zinc</keyword>
<evidence type="ECO:0000259" key="5">
    <source>
        <dbReference type="PROSITE" id="PS51891"/>
    </source>
</evidence>